<feature type="region of interest" description="Disordered" evidence="1">
    <location>
        <begin position="213"/>
        <end position="271"/>
    </location>
</feature>
<keyword evidence="2" id="KW-1133">Transmembrane helix</keyword>
<protein>
    <submittedName>
        <fullName evidence="3">Uncharacterized protein</fullName>
    </submittedName>
</protein>
<accession>A0A162NBE5</accession>
<evidence type="ECO:0000256" key="2">
    <source>
        <dbReference type="SAM" id="Phobius"/>
    </source>
</evidence>
<organism evidence="3 4">
    <name type="scientific">Phycomyces blakesleeanus (strain ATCC 8743b / DSM 1359 / FGSC 10004 / NBRC 33097 / NRRL 1555)</name>
    <dbReference type="NCBI Taxonomy" id="763407"/>
    <lineage>
        <taxon>Eukaryota</taxon>
        <taxon>Fungi</taxon>
        <taxon>Fungi incertae sedis</taxon>
        <taxon>Mucoromycota</taxon>
        <taxon>Mucoromycotina</taxon>
        <taxon>Mucoromycetes</taxon>
        <taxon>Mucorales</taxon>
        <taxon>Phycomycetaceae</taxon>
        <taxon>Phycomyces</taxon>
    </lineage>
</organism>
<proteinExistence type="predicted"/>
<dbReference type="GeneID" id="29003001"/>
<dbReference type="Proteomes" id="UP000077315">
    <property type="component" value="Unassembled WGS sequence"/>
</dbReference>
<keyword evidence="2" id="KW-0472">Membrane</keyword>
<reference evidence="4" key="1">
    <citation type="submission" date="2015-06" db="EMBL/GenBank/DDBJ databases">
        <title>Expansion of signal transduction pathways in fungi by whole-genome duplication.</title>
        <authorList>
            <consortium name="DOE Joint Genome Institute"/>
            <person name="Corrochano L.M."/>
            <person name="Kuo A."/>
            <person name="Marcet-Houben M."/>
            <person name="Polaino S."/>
            <person name="Salamov A."/>
            <person name="Villalobos J.M."/>
            <person name="Alvarez M.I."/>
            <person name="Avalos J."/>
            <person name="Benito E.P."/>
            <person name="Benoit I."/>
            <person name="Burger G."/>
            <person name="Camino L.P."/>
            <person name="Canovas D."/>
            <person name="Cerda-Olmedo E."/>
            <person name="Cheng J.-F."/>
            <person name="Dominguez A."/>
            <person name="Elias M."/>
            <person name="Eslava A.P."/>
            <person name="Glaser F."/>
            <person name="Grimwood J."/>
            <person name="Gutierrez G."/>
            <person name="Heitman J."/>
            <person name="Henrissat B."/>
            <person name="Iturriaga E.A."/>
            <person name="Lang B.F."/>
            <person name="Lavin J.L."/>
            <person name="Lee S."/>
            <person name="Li W."/>
            <person name="Lindquist E."/>
            <person name="Lopez-Garcia S."/>
            <person name="Luque E.M."/>
            <person name="Marcos A.T."/>
            <person name="Martin J."/>
            <person name="McCluskey K."/>
            <person name="Medina H.R."/>
            <person name="Miralles-Duran A."/>
            <person name="Miyazaki A."/>
            <person name="Munoz-Torres E."/>
            <person name="Oguiza J.A."/>
            <person name="Ohm R."/>
            <person name="Olmedo M."/>
            <person name="Orejas M."/>
            <person name="Ortiz-Castellanos L."/>
            <person name="Pisabarro A.G."/>
            <person name="Rodriguez-Romero J."/>
            <person name="Ruiz-Herrera J."/>
            <person name="Ruiz-Vazquez R."/>
            <person name="Sanz C."/>
            <person name="Schackwitz W."/>
            <person name="Schmutz J."/>
            <person name="Shahriari M."/>
            <person name="Shelest E."/>
            <person name="Silva-Franco F."/>
            <person name="Soanes D."/>
            <person name="Syed K."/>
            <person name="Tagua V.G."/>
            <person name="Talbot N.J."/>
            <person name="Thon M."/>
            <person name="De vries R.P."/>
            <person name="Wiebenga A."/>
            <person name="Yadav J.S."/>
            <person name="Braun E.L."/>
            <person name="Baker S."/>
            <person name="Garre V."/>
            <person name="Horwitz B."/>
            <person name="Torres-Martinez S."/>
            <person name="Idnurm A."/>
            <person name="Herrera-Estrella A."/>
            <person name="Gabaldon T."/>
            <person name="Grigoriev I.V."/>
        </authorList>
    </citation>
    <scope>NUCLEOTIDE SEQUENCE [LARGE SCALE GENOMIC DNA]</scope>
    <source>
        <strain evidence="4">NRRL 1555(-)</strain>
    </source>
</reference>
<evidence type="ECO:0000313" key="3">
    <source>
        <dbReference type="EMBL" id="OAD67584.1"/>
    </source>
</evidence>
<feature type="compositionally biased region" description="Pro residues" evidence="1">
    <location>
        <begin position="261"/>
        <end position="271"/>
    </location>
</feature>
<feature type="transmembrane region" description="Helical" evidence="2">
    <location>
        <begin position="85"/>
        <end position="104"/>
    </location>
</feature>
<dbReference type="InParanoid" id="A0A162NBE5"/>
<evidence type="ECO:0000256" key="1">
    <source>
        <dbReference type="SAM" id="MobiDB-lite"/>
    </source>
</evidence>
<name>A0A162NBE5_PHYB8</name>
<gene>
    <name evidence="3" type="ORF">PHYBLDRAFT_69450</name>
</gene>
<keyword evidence="2" id="KW-0812">Transmembrane</keyword>
<dbReference type="AlphaFoldDB" id="A0A162NBE5"/>
<feature type="compositionally biased region" description="Low complexity" evidence="1">
    <location>
        <begin position="227"/>
        <end position="241"/>
    </location>
</feature>
<dbReference type="RefSeq" id="XP_018285624.1">
    <property type="nucleotide sequence ID" value="XM_018442095.1"/>
</dbReference>
<keyword evidence="4" id="KW-1185">Reference proteome</keyword>
<evidence type="ECO:0000313" key="4">
    <source>
        <dbReference type="Proteomes" id="UP000077315"/>
    </source>
</evidence>
<dbReference type="VEuPathDB" id="FungiDB:PHYBLDRAFT_69450"/>
<dbReference type="OrthoDB" id="2431604at2759"/>
<sequence length="271" mass="31168">MALATFGIITRRWKPTYLSVDSYNSYRGLSDHIPENLFLERITDLNLFIEKNYPHVYPDSYMFLVAIILIILAAVFSIVTRVLDISLWYPLLILIAPALIAYWTTRRRGFYYLRLNKFYDSLYTHLKEISSNDAPHHIRWGYRRLRDDDTADTLHLTQDISHWRIAFVIEIIQLDPEIDHSHNGQEVLPAYNAASQDVVLDIGPDIIVRPTAEQHNGDQEEGAVQGITTTTNTISNRSATNDNNTLMAEPPTYRQSIDLGTPPPYLRPPQD</sequence>
<feature type="transmembrane region" description="Helical" evidence="2">
    <location>
        <begin position="61"/>
        <end position="79"/>
    </location>
</feature>
<dbReference type="EMBL" id="KV440999">
    <property type="protein sequence ID" value="OAD67584.1"/>
    <property type="molecule type" value="Genomic_DNA"/>
</dbReference>